<dbReference type="EMBL" id="OU342829">
    <property type="protein sequence ID" value="CAG7580119.1"/>
    <property type="molecule type" value="Genomic_DNA"/>
</dbReference>
<organism evidence="1">
    <name type="scientific">uncultured marine phage</name>
    <dbReference type="NCBI Taxonomy" id="707152"/>
    <lineage>
        <taxon>Viruses</taxon>
        <taxon>environmental samples</taxon>
    </lineage>
</organism>
<sequence>MMNNFMKKFKELDSNSIIFEYKKYHLERMNPNFYDMENNKFESFESMMYHKDTHDKCMKIMISKHLEDIDIVNFLEEVISHNENLEQYENCSKIKKIQSEYESRIRS</sequence>
<reference evidence="1" key="1">
    <citation type="submission" date="2021-06" db="EMBL/GenBank/DDBJ databases">
        <authorList>
            <person name="Gannon L."/>
            <person name="Redgwell R T."/>
            <person name="Michniewski S."/>
            <person name="Harrison D C."/>
            <person name="Millard A."/>
        </authorList>
    </citation>
    <scope>NUCLEOTIDE SEQUENCE</scope>
</reference>
<protein>
    <submittedName>
        <fullName evidence="1">Uncharacterized protein</fullName>
    </submittedName>
</protein>
<evidence type="ECO:0000313" key="1">
    <source>
        <dbReference type="EMBL" id="CAG7580119.1"/>
    </source>
</evidence>
<proteinExistence type="predicted"/>
<accession>A0A8D9CBX9</accession>
<name>A0A8D9CBX9_9VIRU</name>
<gene>
    <name evidence="1" type="ORF">SLAVMIC_00257</name>
</gene>